<evidence type="ECO:0008006" key="3">
    <source>
        <dbReference type="Google" id="ProtNLM"/>
    </source>
</evidence>
<sequence length="189" mass="20760">MKASQPGRVDPASTTRLSLELAPAVHELIVLAAIRAIQSAEPGGADDGAVQRIRNAPVDAWARLDQRAIQKVAVHIDLNSIAAALDHARNDSKLDELVAYFVANGTSAPLLQRVFNLPRRKSYELLAQVPSAFSVPKKPRLPEPRQRDEIHAAWSSLKGPLAECYVELHRAFSSWSLATLDQVLNEFSR</sequence>
<dbReference type="Proteomes" id="UP000029590">
    <property type="component" value="Unassembled WGS sequence"/>
</dbReference>
<organism evidence="1 2">
    <name type="scientific">Burkholderia gladioli</name>
    <name type="common">Pseudomonas marginata</name>
    <name type="synonym">Phytomonas marginata</name>
    <dbReference type="NCBI Taxonomy" id="28095"/>
    <lineage>
        <taxon>Bacteria</taxon>
        <taxon>Pseudomonadati</taxon>
        <taxon>Pseudomonadota</taxon>
        <taxon>Betaproteobacteria</taxon>
        <taxon>Burkholderiales</taxon>
        <taxon>Burkholderiaceae</taxon>
        <taxon>Burkholderia</taxon>
    </lineage>
</organism>
<dbReference type="AlphaFoldDB" id="A0AAW3FCL6"/>
<dbReference type="EMBL" id="JPGG01000012">
    <property type="protein sequence ID" value="KGC20336.1"/>
    <property type="molecule type" value="Genomic_DNA"/>
</dbReference>
<protein>
    <recommendedName>
        <fullName evidence="3">DUF2857 domain-containing protein</fullName>
    </recommendedName>
</protein>
<gene>
    <name evidence="1" type="ORF">DM48_7907</name>
</gene>
<reference evidence="1 2" key="1">
    <citation type="submission" date="2014-04" db="EMBL/GenBank/DDBJ databases">
        <authorList>
            <person name="Bishop-Lilly K.A."/>
            <person name="Broomall S.M."/>
            <person name="Chain P.S."/>
            <person name="Chertkov O."/>
            <person name="Coyne S.R."/>
            <person name="Daligault H.E."/>
            <person name="Davenport K.W."/>
            <person name="Erkkila T."/>
            <person name="Frey K.G."/>
            <person name="Gibbons H.S."/>
            <person name="Gu W."/>
            <person name="Jaissle J."/>
            <person name="Johnson S.L."/>
            <person name="Koroleva G.I."/>
            <person name="Ladner J.T."/>
            <person name="Lo C.-C."/>
            <person name="Minogue T.D."/>
            <person name="Munk C."/>
            <person name="Palacios G.F."/>
            <person name="Redden C.L."/>
            <person name="Rosenzweig C.N."/>
            <person name="Scholz M.B."/>
            <person name="Teshima H."/>
            <person name="Xu Y."/>
        </authorList>
    </citation>
    <scope>NUCLEOTIDE SEQUENCE [LARGE SCALE GENOMIC DNA]</scope>
    <source>
        <strain evidence="2">gladioli</strain>
    </source>
</reference>
<name>A0AAW3FCL6_BURGA</name>
<evidence type="ECO:0000313" key="1">
    <source>
        <dbReference type="EMBL" id="KGC20336.1"/>
    </source>
</evidence>
<dbReference type="RefSeq" id="WP_036057536.1">
    <property type="nucleotide sequence ID" value="NZ_CADEQJ010000023.1"/>
</dbReference>
<proteinExistence type="predicted"/>
<accession>A0AAW3FCL6</accession>
<comment type="caution">
    <text evidence="1">The sequence shown here is derived from an EMBL/GenBank/DDBJ whole genome shotgun (WGS) entry which is preliminary data.</text>
</comment>
<evidence type="ECO:0000313" key="2">
    <source>
        <dbReference type="Proteomes" id="UP000029590"/>
    </source>
</evidence>